<feature type="region of interest" description="Disordered" evidence="1">
    <location>
        <begin position="1895"/>
        <end position="1980"/>
    </location>
</feature>
<feature type="region of interest" description="Disordered" evidence="1">
    <location>
        <begin position="1751"/>
        <end position="1880"/>
    </location>
</feature>
<feature type="compositionally biased region" description="Basic and acidic residues" evidence="1">
    <location>
        <begin position="2242"/>
        <end position="2254"/>
    </location>
</feature>
<reference evidence="2" key="1">
    <citation type="submission" date="2021-03" db="EMBL/GenBank/DDBJ databases">
        <authorList>
            <person name="Tran Van P."/>
        </authorList>
    </citation>
    <scope>NUCLEOTIDE SEQUENCE</scope>
</reference>
<feature type="compositionally biased region" description="Basic and acidic residues" evidence="1">
    <location>
        <begin position="1857"/>
        <end position="1880"/>
    </location>
</feature>
<feature type="compositionally biased region" description="Basic and acidic residues" evidence="1">
    <location>
        <begin position="342"/>
        <end position="353"/>
    </location>
</feature>
<evidence type="ECO:0000313" key="3">
    <source>
        <dbReference type="Proteomes" id="UP001153148"/>
    </source>
</evidence>
<keyword evidence="3" id="KW-1185">Reference proteome</keyword>
<feature type="compositionally biased region" description="Polar residues" evidence="1">
    <location>
        <begin position="2058"/>
        <end position="2090"/>
    </location>
</feature>
<feature type="compositionally biased region" description="Acidic residues" evidence="1">
    <location>
        <begin position="408"/>
        <end position="417"/>
    </location>
</feature>
<feature type="compositionally biased region" description="Polar residues" evidence="1">
    <location>
        <begin position="386"/>
        <end position="397"/>
    </location>
</feature>
<feature type="compositionally biased region" description="Polar residues" evidence="1">
    <location>
        <begin position="1895"/>
        <end position="1907"/>
    </location>
</feature>
<feature type="compositionally biased region" description="Basic and acidic residues" evidence="1">
    <location>
        <begin position="1968"/>
        <end position="1980"/>
    </location>
</feature>
<feature type="compositionally biased region" description="Polar residues" evidence="1">
    <location>
        <begin position="1924"/>
        <end position="1938"/>
    </location>
</feature>
<feature type="region of interest" description="Disordered" evidence="1">
    <location>
        <begin position="2005"/>
        <end position="2093"/>
    </location>
</feature>
<comment type="caution">
    <text evidence="2">The sequence shown here is derived from an EMBL/GenBank/DDBJ whole genome shotgun (WGS) entry which is preliminary data.</text>
</comment>
<feature type="region of interest" description="Disordered" evidence="1">
    <location>
        <begin position="2109"/>
        <end position="2295"/>
    </location>
</feature>
<feature type="compositionally biased region" description="Basic and acidic residues" evidence="1">
    <location>
        <begin position="1816"/>
        <end position="1833"/>
    </location>
</feature>
<feature type="compositionally biased region" description="Polar residues" evidence="1">
    <location>
        <begin position="901"/>
        <end position="918"/>
    </location>
</feature>
<feature type="compositionally biased region" description="Low complexity" evidence="1">
    <location>
        <begin position="1769"/>
        <end position="1782"/>
    </location>
</feature>
<feature type="compositionally biased region" description="Basic and acidic residues" evidence="1">
    <location>
        <begin position="2275"/>
        <end position="2285"/>
    </location>
</feature>
<proteinExistence type="predicted"/>
<feature type="compositionally biased region" description="Basic and acidic residues" evidence="1">
    <location>
        <begin position="186"/>
        <end position="206"/>
    </location>
</feature>
<feature type="compositionally biased region" description="Basic and acidic residues" evidence="1">
    <location>
        <begin position="2109"/>
        <end position="2119"/>
    </location>
</feature>
<feature type="region of interest" description="Disordered" evidence="1">
    <location>
        <begin position="884"/>
        <end position="918"/>
    </location>
</feature>
<dbReference type="Proteomes" id="UP001153148">
    <property type="component" value="Unassembled WGS sequence"/>
</dbReference>
<evidence type="ECO:0000256" key="1">
    <source>
        <dbReference type="SAM" id="MobiDB-lite"/>
    </source>
</evidence>
<sequence>VVDCRARNTADGSVQQKQRKQLEVFQAQGPGGSLQVIRTQSITSSSSSKTTGWNRTPAITAPDFENLQLTLNPLNLSSEKTKASVGRSGSLGGRRPPSRPRSLINKVGSAISGEEDQLDDVNLRLSEVSRLCHQIKGEAQKRHSDFFNALEIPPLGVPLRNRNGLNGSVHDDLTIEVSPVIIERIDDSDSGERETLRKSFPSEEKSPGGLPNGTRHEVVHRKKSSSIEDLHCINDYKDVQKESDDEEDLRRFSKVRRSLQLSPKSSHTIQDLPPIGNVLKIRQELEEKRKFNVPCLKNHEAFENVLKRGEDIINSDVFRGKEFNLLADENKEYITKSASENRTTDDKAYEGFSRRVGNTDSGSPKKRHSFITAESLKVVRERLRRTSSPSTENTQNADPPVKYAKDNEEQDDGIETEDIPKSSRMDSLSEIEDSSSISRVKSYVYGMESISKSNRSGGRKPPQGTGSLESRTSNRSSSSSGSRTEEWYNRRKSYGFEKVHNTEIVEPPSLAKFKEKNRIESSTDSGICRSTELISLHSLPIKTRPSKETMEDMNFKQSRGNINPKTSPSVFVSKMYSNGEDQNFEGRKTFVTLGNESMHSKNDRLVITEPTLRKSMTNHQSDYHHEAHFMNNSQTGAVRGKEFKGVQSLIDNLNTRGNGRLSQALTISIPIVSEETSHNENETGDDNKRHAFQHHSEFKNHNTDRPWKKTPVTLNGSETTTQNSYNFESNASSWRVRDGWQQQVKPANEELKRHSIAVDESVYERGGIDRHGNTNYVNQPSFEHSFSKVSLSAPFPSSSELIKRRASLGAAASSHPKEQILTSGIRVSFNNNTDSVLDKTLGYEDDNEDSSQQNCMGKKTKRVEFCKTEVHFAAEPGRFNIVETDEKPPPNNMFRRRRRNTPSTLSGQEFDPNKSTLPQIRFGDSLYEKTLLSSKETGDDIPTANQISKSEALFNKSVSEIISTKYVHQANFEDVADKEDNIHTESNATITTPSNRTSYFPVFDKDDDNGQHYDSMLTNISEENQPRSILKNNRKSRISQAGEEIETAHVSSEGEDARGNSLGAYRGDKGPSQTWRSSLTMQNNKTSDEENIMMIATSDKDVKHRDGESEIKKLLRSLRPTSDKHTGTCILSRVPEDLPNLASTALDSGVDVKIASAGSPSYWSVADRIKQVEKKSYSTKVNFGVGEATVVEGMEKTGVAPFRQEEKIKKPTWLSKDERNLNFLDREDSKEEKGLVIRICRQEVSNKEEQAVEKPPAFKSPMTTKISIDVKPSALSENKRSKFAKSTNIAKNICGGKSEILQSPSLIMKTIQKPFTQVQKLSRKFEGLHIIEKSENNQPKGSLHTELVEPISSARQRNSSIVFKEFEESTAKTKVSDALDYWRNRVLNTKKKVSLKDIKVCQKPPSPYKNVSSDSDEDVAIIRQTREKESFILGELGVSNHLAALKEMYFQSDDDSERADEEVRSIMSGGAEEEVNAEEDGSSIVSGSWSRMRAFRNVRHHFHKFNGTVDKDGPSLIGQQNQVSLATTTVPSYEESSRLRSIETLVSTRSGQPKITSISLKYEGDKGQDRDRYKPDIHKSVRRQDASLQTDSYYSKNHKDSSQVMANILNSGYLTNICDSQMIKNESVYVEDHKFDLASKMLADKNPPLQLQSPRSMHVELRVTPDKDIKGSSHRLVARNTKNLPASEKYQTKPPFQTCESECVKNDVNDHDYEEIKPYSLLENSYLHGKRYVGDSKTYKHFSEEEATVTSPNSLNYSSQSQTATKVFSDSSKSPTSRSLPSYKRVDPSNLNSKDCYTYERNRALSPQKLSTTKSSPRDVITENKLKAFHDSSIHSTKTTQRTDEGYQMKNSNNQRHRSDNSKEEPRTKRRSPSQERHESLNALDNLVRSFTPAKSETSQQQYNHLNVSKHAKEVRSKEKETNKMNSNTRNQLITSSMEKLRNHDEQRNLTRSHMKQSKEVCNQNNTKKMEKQTKNDKIDKESNILEELTKAADQILQAVNGYTDEDSCKASSTDDDEELGRRKGKRVGQVRKPSACLSTISEAPSSKKKDDTKSSSGVTHSRSNSNVRINQRLSKSRLGPTSSTSSVESFTKEIRRASTAQTRMLLKQERASSLDVRTKGNTTSSSKPTSRTARLLQRASSRELLLQSHGSSSEDLGIGESEIRRQRTHRRARSSIASNKKESTPPLEGCQPARFRKEITDTSKTRERSTATSKPSSSARKINSEARNLARSSNARVAGSKPREGHGTEEERRRSNHGGKGSSRPNAPSKGRKKEAVGVAEKRGSHPTSSSVVYVPAYKYQPCPCVCS</sequence>
<feature type="region of interest" description="Disordered" evidence="1">
    <location>
        <begin position="337"/>
        <end position="433"/>
    </location>
</feature>
<organism evidence="2 3">
    <name type="scientific">Timema podura</name>
    <name type="common">Walking stick</name>
    <dbReference type="NCBI Taxonomy" id="61482"/>
    <lineage>
        <taxon>Eukaryota</taxon>
        <taxon>Metazoa</taxon>
        <taxon>Ecdysozoa</taxon>
        <taxon>Arthropoda</taxon>
        <taxon>Hexapoda</taxon>
        <taxon>Insecta</taxon>
        <taxon>Pterygota</taxon>
        <taxon>Neoptera</taxon>
        <taxon>Polyneoptera</taxon>
        <taxon>Phasmatodea</taxon>
        <taxon>Timematodea</taxon>
        <taxon>Timematoidea</taxon>
        <taxon>Timematidae</taxon>
        <taxon>Timema</taxon>
    </lineage>
</organism>
<dbReference type="EMBL" id="CAJPIN010003168">
    <property type="protein sequence ID" value="CAG2055964.1"/>
    <property type="molecule type" value="Genomic_DNA"/>
</dbReference>
<accession>A0ABN7NME8</accession>
<protein>
    <submittedName>
        <fullName evidence="2">Uncharacterized protein</fullName>
    </submittedName>
</protein>
<feature type="region of interest" description="Disordered" evidence="1">
    <location>
        <begin position="1029"/>
        <end position="1077"/>
    </location>
</feature>
<evidence type="ECO:0000313" key="2">
    <source>
        <dbReference type="EMBL" id="CAG2055964.1"/>
    </source>
</evidence>
<feature type="region of interest" description="Disordered" evidence="1">
    <location>
        <begin position="451"/>
        <end position="487"/>
    </location>
</feature>
<feature type="region of interest" description="Disordered" evidence="1">
    <location>
        <begin position="186"/>
        <end position="216"/>
    </location>
</feature>
<feature type="non-terminal residue" evidence="2">
    <location>
        <position position="1"/>
    </location>
</feature>
<feature type="compositionally biased region" description="Basic and acidic residues" evidence="1">
    <location>
        <begin position="2196"/>
        <end position="2210"/>
    </location>
</feature>
<feature type="compositionally biased region" description="Polar residues" evidence="1">
    <location>
        <begin position="1751"/>
        <end position="1768"/>
    </location>
</feature>
<feature type="compositionally biased region" description="Basic and acidic residues" evidence="1">
    <location>
        <begin position="1939"/>
        <end position="1949"/>
    </location>
</feature>
<feature type="compositionally biased region" description="Polar residues" evidence="1">
    <location>
        <begin position="2120"/>
        <end position="2133"/>
    </location>
</feature>
<feature type="compositionally biased region" description="Basic and acidic residues" evidence="1">
    <location>
        <begin position="1911"/>
        <end position="1923"/>
    </location>
</feature>
<feature type="compositionally biased region" description="Low complexity" evidence="1">
    <location>
        <begin position="466"/>
        <end position="482"/>
    </location>
</feature>
<gene>
    <name evidence="2" type="ORF">TPAB3V08_LOCUS2962</name>
</gene>
<feature type="compositionally biased region" description="Polar residues" evidence="1">
    <location>
        <begin position="2211"/>
        <end position="2222"/>
    </location>
</feature>
<name>A0ABN7NME8_TIMPD</name>
<feature type="region of interest" description="Disordered" evidence="1">
    <location>
        <begin position="78"/>
        <end position="102"/>
    </location>
</feature>